<evidence type="ECO:0000313" key="2">
    <source>
        <dbReference type="Proteomes" id="UP000887540"/>
    </source>
</evidence>
<proteinExistence type="predicted"/>
<protein>
    <recommendedName>
        <fullName evidence="1">Glycosyl hydrolase family 31 C-terminal domain-containing protein</fullName>
    </recommendedName>
</protein>
<dbReference type="PANTHER" id="PTHR22762">
    <property type="entry name" value="ALPHA-GLUCOSIDASE"/>
    <property type="match status" value="1"/>
</dbReference>
<sequence>MMVIPVINEGATSQNGYLPVDATWYSVYDYAYGTKVNGGNSNFSALNDSLIPVFVRGGYIIPRKRPDVTTTASRQREFQLLVALDKNNKANGELYWDDGDSVVDDISTYNNYRFEFSFSAQAQSSTLNITRTNKASCNDGVVQSDRIFEDPLVHVY</sequence>
<feature type="domain" description="Glycosyl hydrolase family 31 C-terminal" evidence="1">
    <location>
        <begin position="1"/>
        <end position="61"/>
    </location>
</feature>
<dbReference type="InterPro" id="IPR013780">
    <property type="entry name" value="Glyco_hydro_b"/>
</dbReference>
<dbReference type="Gene3D" id="2.60.40.1180">
    <property type="entry name" value="Golgi alpha-mannosidase II"/>
    <property type="match status" value="2"/>
</dbReference>
<dbReference type="InterPro" id="IPR048395">
    <property type="entry name" value="Glyco_hydro_31_C"/>
</dbReference>
<name>A0A914DWN8_9BILA</name>
<organism evidence="2 3">
    <name type="scientific">Acrobeloides nanus</name>
    <dbReference type="NCBI Taxonomy" id="290746"/>
    <lineage>
        <taxon>Eukaryota</taxon>
        <taxon>Metazoa</taxon>
        <taxon>Ecdysozoa</taxon>
        <taxon>Nematoda</taxon>
        <taxon>Chromadorea</taxon>
        <taxon>Rhabditida</taxon>
        <taxon>Tylenchina</taxon>
        <taxon>Cephalobomorpha</taxon>
        <taxon>Cephaloboidea</taxon>
        <taxon>Cephalobidae</taxon>
        <taxon>Acrobeloides</taxon>
    </lineage>
</organism>
<dbReference type="AlphaFoldDB" id="A0A914DWN8"/>
<keyword evidence="2" id="KW-1185">Reference proteome</keyword>
<dbReference type="WBParaSite" id="ACRNAN_scaffold4178.g7301.t1">
    <property type="protein sequence ID" value="ACRNAN_scaffold4178.g7301.t1"/>
    <property type="gene ID" value="ACRNAN_scaffold4178.g7301"/>
</dbReference>
<reference evidence="3" key="1">
    <citation type="submission" date="2022-11" db="UniProtKB">
        <authorList>
            <consortium name="WormBaseParasite"/>
        </authorList>
    </citation>
    <scope>IDENTIFICATION</scope>
</reference>
<dbReference type="GO" id="GO:0004558">
    <property type="term" value="F:alpha-1,4-glucosidase activity"/>
    <property type="evidence" value="ECO:0007669"/>
    <property type="project" value="TreeGrafter"/>
</dbReference>
<evidence type="ECO:0000259" key="1">
    <source>
        <dbReference type="Pfam" id="PF21365"/>
    </source>
</evidence>
<dbReference type="Pfam" id="PF21365">
    <property type="entry name" value="Glyco_hydro_31_3rd"/>
    <property type="match status" value="1"/>
</dbReference>
<accession>A0A914DWN8</accession>
<dbReference type="SUPFAM" id="SSF51011">
    <property type="entry name" value="Glycosyl hydrolase domain"/>
    <property type="match status" value="1"/>
</dbReference>
<dbReference type="Proteomes" id="UP000887540">
    <property type="component" value="Unplaced"/>
</dbReference>
<dbReference type="PANTHER" id="PTHR22762:SF133">
    <property type="entry name" value="P-TYPE DOMAIN-CONTAINING PROTEIN"/>
    <property type="match status" value="1"/>
</dbReference>
<evidence type="ECO:0000313" key="3">
    <source>
        <dbReference type="WBParaSite" id="ACRNAN_scaffold4178.g7301.t1"/>
    </source>
</evidence>